<dbReference type="EMBL" id="MZGV01000017">
    <property type="protein sequence ID" value="OPJ62138.1"/>
    <property type="molecule type" value="Genomic_DNA"/>
</dbReference>
<keyword evidence="2" id="KW-0489">Methyltransferase</keyword>
<dbReference type="InterPro" id="IPR013216">
    <property type="entry name" value="Methyltransf_11"/>
</dbReference>
<protein>
    <submittedName>
        <fullName evidence="2">Malonyl-[acyl-carrier protein] O-methyltransferase</fullName>
        <ecNumber evidence="2">2.1.1.197</ecNumber>
    </submittedName>
</protein>
<gene>
    <name evidence="2" type="primary">bioC</name>
    <name evidence="2" type="ORF">CLORY_19610</name>
</gene>
<sequence length="208" mass="23626">MSSVNYFDSIADKWNVIRSEYFEEKLKYAITSKVQVVDKICADLGCGTGFVSLELSEKAKLVFSLDRSRNMLKELNNASQKLGRKNIYPITGSMEEIPLFDNSMDAVFTNMALHHVEKPDKAIKEMYRILNTDGIVVISDVKKHNGYWAIEEMHDVWLGFSDKQITDWLSEAGFSNIQIHKTDLSCKGYSSKGEYTETGIFIATGIKR</sequence>
<dbReference type="RefSeq" id="WP_079423764.1">
    <property type="nucleotide sequence ID" value="NZ_MZGV01000017.1"/>
</dbReference>
<keyword evidence="2" id="KW-0808">Transferase</keyword>
<comment type="caution">
    <text evidence="2">The sequence shown here is derived from an EMBL/GenBank/DDBJ whole genome shotgun (WGS) entry which is preliminary data.</text>
</comment>
<dbReference type="InterPro" id="IPR029063">
    <property type="entry name" value="SAM-dependent_MTases_sf"/>
</dbReference>
<dbReference type="Proteomes" id="UP000190080">
    <property type="component" value="Unassembled WGS sequence"/>
</dbReference>
<accession>A0A1V4IQ37</accession>
<dbReference type="GO" id="GO:0008757">
    <property type="term" value="F:S-adenosylmethionine-dependent methyltransferase activity"/>
    <property type="evidence" value="ECO:0007669"/>
    <property type="project" value="InterPro"/>
</dbReference>
<feature type="domain" description="Methyltransferase type 11" evidence="1">
    <location>
        <begin position="43"/>
        <end position="138"/>
    </location>
</feature>
<dbReference type="STRING" id="1450648.CLORY_19610"/>
<dbReference type="SUPFAM" id="SSF53335">
    <property type="entry name" value="S-adenosyl-L-methionine-dependent methyltransferases"/>
    <property type="match status" value="1"/>
</dbReference>
<proteinExistence type="predicted"/>
<dbReference type="GO" id="GO:0102130">
    <property type="term" value="F:malonyl-CoA methyltransferase activity"/>
    <property type="evidence" value="ECO:0007669"/>
    <property type="project" value="UniProtKB-EC"/>
</dbReference>
<organism evidence="2 3">
    <name type="scientific">Clostridium oryzae</name>
    <dbReference type="NCBI Taxonomy" id="1450648"/>
    <lineage>
        <taxon>Bacteria</taxon>
        <taxon>Bacillati</taxon>
        <taxon>Bacillota</taxon>
        <taxon>Clostridia</taxon>
        <taxon>Eubacteriales</taxon>
        <taxon>Clostridiaceae</taxon>
        <taxon>Clostridium</taxon>
    </lineage>
</organism>
<evidence type="ECO:0000313" key="2">
    <source>
        <dbReference type="EMBL" id="OPJ62138.1"/>
    </source>
</evidence>
<evidence type="ECO:0000313" key="3">
    <source>
        <dbReference type="Proteomes" id="UP000190080"/>
    </source>
</evidence>
<dbReference type="CDD" id="cd02440">
    <property type="entry name" value="AdoMet_MTases"/>
    <property type="match status" value="1"/>
</dbReference>
<dbReference type="Gene3D" id="3.40.50.150">
    <property type="entry name" value="Vaccinia Virus protein VP39"/>
    <property type="match status" value="1"/>
</dbReference>
<dbReference type="GO" id="GO:0032259">
    <property type="term" value="P:methylation"/>
    <property type="evidence" value="ECO:0007669"/>
    <property type="project" value="UniProtKB-KW"/>
</dbReference>
<reference evidence="2 3" key="1">
    <citation type="submission" date="2017-03" db="EMBL/GenBank/DDBJ databases">
        <title>Genome sequence of Clostridium oryzae DSM 28571.</title>
        <authorList>
            <person name="Poehlein A."/>
            <person name="Daniel R."/>
        </authorList>
    </citation>
    <scope>NUCLEOTIDE SEQUENCE [LARGE SCALE GENOMIC DNA]</scope>
    <source>
        <strain evidence="2 3">DSM 28571</strain>
    </source>
</reference>
<dbReference type="AlphaFoldDB" id="A0A1V4IQ37"/>
<dbReference type="PANTHER" id="PTHR43861">
    <property type="entry name" value="TRANS-ACONITATE 2-METHYLTRANSFERASE-RELATED"/>
    <property type="match status" value="1"/>
</dbReference>
<dbReference type="EC" id="2.1.1.197" evidence="2"/>
<evidence type="ECO:0000259" key="1">
    <source>
        <dbReference type="Pfam" id="PF08241"/>
    </source>
</evidence>
<dbReference type="OrthoDB" id="7365827at2"/>
<name>A0A1V4IQ37_9CLOT</name>
<keyword evidence="3" id="KW-1185">Reference proteome</keyword>
<dbReference type="Pfam" id="PF08241">
    <property type="entry name" value="Methyltransf_11"/>
    <property type="match status" value="1"/>
</dbReference>